<dbReference type="PANTHER" id="PTHR14859">
    <property type="entry name" value="CALCOFLUOR WHITE HYPERSENSITIVE PROTEIN PRECURSOR"/>
    <property type="match status" value="1"/>
</dbReference>
<evidence type="ECO:0000313" key="3">
    <source>
        <dbReference type="Proteomes" id="UP000290848"/>
    </source>
</evidence>
<feature type="domain" description="Endonuclease/exonuclease/phosphatase" evidence="1">
    <location>
        <begin position="54"/>
        <end position="277"/>
    </location>
</feature>
<dbReference type="GO" id="GO:0006506">
    <property type="term" value="P:GPI anchor biosynthetic process"/>
    <property type="evidence" value="ECO:0007669"/>
    <property type="project" value="TreeGrafter"/>
</dbReference>
<proteinExistence type="predicted"/>
<evidence type="ECO:0000313" key="2">
    <source>
        <dbReference type="EMBL" id="RXF68793.1"/>
    </source>
</evidence>
<sequence length="289" mass="32001">MYLSYTRFFMKNYIVLFLLLGSSICYGCGKSSGSDPENGDPEKPGAKGLSLRVMTYNIHHGNPPSKAGKIDLDAIANTIKGSKSDLVAIQELDSATNRSNQEFQLKVLAEKTGMNYFFVKAIPYEGGGYGIGILSKYPISNEKKIQLPEDPSVGNYEDRALALVKVTLPENRTIYFGSTHLDVNKEENRILQAQKIVDIAASLNSPVIICGDMNAMMGSQSMTIFTNYFIQASKKLEPTIPNTNPTRKIDHILYVRNQDFTLTHEEVLRGANYGSDHLPFLVDLTVSSK</sequence>
<protein>
    <recommendedName>
        <fullName evidence="1">Endonuclease/exonuclease/phosphatase domain-containing protein</fullName>
    </recommendedName>
</protein>
<dbReference type="InterPro" id="IPR036691">
    <property type="entry name" value="Endo/exonu/phosph_ase_sf"/>
</dbReference>
<dbReference type="PANTHER" id="PTHR14859:SF15">
    <property type="entry name" value="ENDONUCLEASE_EXONUCLEASE_PHOSPHATASE DOMAIN-CONTAINING PROTEIN"/>
    <property type="match status" value="1"/>
</dbReference>
<dbReference type="Proteomes" id="UP000290848">
    <property type="component" value="Unassembled WGS sequence"/>
</dbReference>
<dbReference type="Pfam" id="PF03372">
    <property type="entry name" value="Exo_endo_phos"/>
    <property type="match status" value="1"/>
</dbReference>
<name>A0A4Q0M7D2_9SPHI</name>
<evidence type="ECO:0000259" key="1">
    <source>
        <dbReference type="Pfam" id="PF03372"/>
    </source>
</evidence>
<dbReference type="GO" id="GO:0016020">
    <property type="term" value="C:membrane"/>
    <property type="evidence" value="ECO:0007669"/>
    <property type="project" value="GOC"/>
</dbReference>
<accession>A0A4Q0M7D2</accession>
<organism evidence="2 3">
    <name type="scientific">Arcticibacter tournemirensis</name>
    <dbReference type="NCBI Taxonomy" id="699437"/>
    <lineage>
        <taxon>Bacteria</taxon>
        <taxon>Pseudomonadati</taxon>
        <taxon>Bacteroidota</taxon>
        <taxon>Sphingobacteriia</taxon>
        <taxon>Sphingobacteriales</taxon>
        <taxon>Sphingobacteriaceae</taxon>
        <taxon>Arcticibacter</taxon>
    </lineage>
</organism>
<dbReference type="GO" id="GO:0003824">
    <property type="term" value="F:catalytic activity"/>
    <property type="evidence" value="ECO:0007669"/>
    <property type="project" value="InterPro"/>
</dbReference>
<dbReference type="InterPro" id="IPR005135">
    <property type="entry name" value="Endo/exonuclease/phosphatase"/>
</dbReference>
<gene>
    <name evidence="2" type="ORF">EKH83_13805</name>
</gene>
<dbReference type="AlphaFoldDB" id="A0A4Q0M7D2"/>
<dbReference type="InterPro" id="IPR051916">
    <property type="entry name" value="GPI-anchor_lipid_remodeler"/>
</dbReference>
<dbReference type="EMBL" id="RXOC01000009">
    <property type="protein sequence ID" value="RXF68793.1"/>
    <property type="molecule type" value="Genomic_DNA"/>
</dbReference>
<comment type="caution">
    <text evidence="2">The sequence shown here is derived from an EMBL/GenBank/DDBJ whole genome shotgun (WGS) entry which is preliminary data.</text>
</comment>
<reference evidence="2 3" key="1">
    <citation type="submission" date="2018-12" db="EMBL/GenBank/DDBJ databases">
        <title>The Draft Genome Sequence of the Soil Bacterium Pedobacter tournemirensis R1.</title>
        <authorList>
            <person name="He J."/>
        </authorList>
    </citation>
    <scope>NUCLEOTIDE SEQUENCE [LARGE SCALE GENOMIC DNA]</scope>
    <source>
        <strain evidence="2 3">R1</strain>
    </source>
</reference>
<dbReference type="SUPFAM" id="SSF56219">
    <property type="entry name" value="DNase I-like"/>
    <property type="match status" value="1"/>
</dbReference>
<dbReference type="Gene3D" id="3.60.10.10">
    <property type="entry name" value="Endonuclease/exonuclease/phosphatase"/>
    <property type="match status" value="1"/>
</dbReference>